<feature type="coiled-coil region" evidence="1">
    <location>
        <begin position="692"/>
        <end position="731"/>
    </location>
</feature>
<dbReference type="AlphaFoldDB" id="A0AAD0WIM6"/>
<evidence type="ECO:0000313" key="3">
    <source>
        <dbReference type="EMBL" id="AXV83357.1"/>
    </source>
</evidence>
<dbReference type="PANTHER" id="PTHR33840:SF1">
    <property type="entry name" value="TLE1 PHOSPHOLIPASE DOMAIN-CONTAINING PROTEIN"/>
    <property type="match status" value="1"/>
</dbReference>
<organism evidence="3 4">
    <name type="scientific">Ralstonia solanacearum</name>
    <name type="common">Pseudomonas solanacearum</name>
    <dbReference type="NCBI Taxonomy" id="305"/>
    <lineage>
        <taxon>Bacteria</taxon>
        <taxon>Pseudomonadati</taxon>
        <taxon>Pseudomonadota</taxon>
        <taxon>Betaproteobacteria</taxon>
        <taxon>Burkholderiales</taxon>
        <taxon>Burkholderiaceae</taxon>
        <taxon>Ralstonia</taxon>
        <taxon>Ralstonia solanacearum species complex</taxon>
    </lineage>
</organism>
<accession>A0AAD0WIM6</accession>
<evidence type="ECO:0000256" key="1">
    <source>
        <dbReference type="SAM" id="Coils"/>
    </source>
</evidence>
<evidence type="ECO:0000313" key="4">
    <source>
        <dbReference type="Proteomes" id="UP000261758"/>
    </source>
</evidence>
<dbReference type="Pfam" id="PF09994">
    <property type="entry name" value="T6SS_Tle1-like_cat"/>
    <property type="match status" value="1"/>
</dbReference>
<proteinExistence type="predicted"/>
<protein>
    <recommendedName>
        <fullName evidence="2">T6SS Phospholipase effector Tle1-like catalytic domain-containing protein</fullName>
    </recommendedName>
</protein>
<dbReference type="InterPro" id="IPR018712">
    <property type="entry name" value="Tle1-like_cat"/>
</dbReference>
<dbReference type="Proteomes" id="UP000261758">
    <property type="component" value="Plasmid unnamed"/>
</dbReference>
<geneLocation type="plasmid" evidence="3 4">
    <name>unnamed</name>
</geneLocation>
<reference evidence="3 4" key="1">
    <citation type="submission" date="2017-08" db="EMBL/GenBank/DDBJ databases">
        <title>Genome sequences of Ralstonia solanacearum Species Complex (RSSC) isolated from Potato bacterial wilts in Korea.</title>
        <authorList>
            <person name="Cho H."/>
            <person name="Song E.-S."/>
            <person name="Lee Y.K."/>
            <person name="Lee S."/>
            <person name="Lee S.-W."/>
            <person name="Jo A."/>
            <person name="Kim J.-G."/>
            <person name="Hwang I."/>
        </authorList>
    </citation>
    <scope>NUCLEOTIDE SEQUENCE [LARGE SCALE GENOMIC DNA]</scope>
    <source>
        <strain evidence="3 4">T98</strain>
        <plasmid evidence="3 4">unnamed</plasmid>
    </source>
</reference>
<keyword evidence="1" id="KW-0175">Coiled coil</keyword>
<dbReference type="RefSeq" id="WP_118870166.1">
    <property type="nucleotide sequence ID" value="NZ_CP022760.1"/>
</dbReference>
<sequence length="741" mass="81973">MPELEPLGPNPFALTVDEQARFLACRMERFDVHCSTELHLGFFFDGTNNNKYRDTPRQAHSNVARLFDIFEVTKEQVRIYVPGIGTPFEREIGDTGRGDQARAGLGAGWGGEARINWALLQVTNALYAYYYTQSLSMAMGVNELSLARQISSDLNMGLAAVATAGRDEVEQLANAKNAEMIVTAAETVLKAPRHEERRALLRQRREYLSQKLKALIAGRKPKMLCIRLSVFGFSRGAAEARVFANWLKDALDDDMTLAGVPVSFDFLGIFDTVASVGVANSTKVATGHAGWGEEAFLRIPTYVKRTVHLVSAHEVRGSFPLDKAVAGNCLELAYPGVHTDVGGAYQPGDQGRGCGADGKPDASSKLSQITLAKMYREAAAAGVPLNPLARNLVPEIRAALKISPDLIQAYNDYVDVVNPLIRKRGGGTTGAAQVQYGLYLRWRRMRLASGTQAFENQPFFKRAQQYGAQCANDLSVANALLREEAKDLEMRESDPAYADGWMRRVQMVLPVTQGVAVWDGVKQKVWGDKVKEWREVKAYWNDTSPLDPRIGRICDDYIHDSRAWFKPFGAPSDSVWRMRQEARLEKLKQQDAAWKQVAADLNRDLIGTLKRYESTANGGEGEVPPNPVVGQDRIDLERYLKDGSVPMETKGREPSSMWGYLRWRTHFAPTPTLGERAQAAWNEVASVPGKVAQKAKDAAHDAEARLANTARKLLEAGQESLERAAKEALQRFLGGSGVPRF</sequence>
<feature type="domain" description="T6SS Phospholipase effector Tle1-like catalytic" evidence="2">
    <location>
        <begin position="262"/>
        <end position="377"/>
    </location>
</feature>
<dbReference type="PANTHER" id="PTHR33840">
    <property type="match status" value="1"/>
</dbReference>
<gene>
    <name evidence="3" type="ORF">CJO77_17225</name>
</gene>
<name>A0AAD0WIM6_RALSL</name>
<evidence type="ECO:0000259" key="2">
    <source>
        <dbReference type="Pfam" id="PF09994"/>
    </source>
</evidence>
<keyword evidence="3" id="KW-0614">Plasmid</keyword>
<dbReference type="EMBL" id="CP022760">
    <property type="protein sequence ID" value="AXV83357.1"/>
    <property type="molecule type" value="Genomic_DNA"/>
</dbReference>